<keyword evidence="3 7" id="KW-1133">Transmembrane helix</keyword>
<feature type="transmembrane region" description="Helical" evidence="7">
    <location>
        <begin position="274"/>
        <end position="296"/>
    </location>
</feature>
<evidence type="ECO:0000259" key="8">
    <source>
        <dbReference type="Pfam" id="PF20684"/>
    </source>
</evidence>
<reference evidence="9" key="1">
    <citation type="journal article" date="2020" name="Phytopathology">
        <title>Genome Sequence Resources of Colletotrichum truncatum, C. plurivorum, C. musicola, and C. sojae: Four Species Pathogenic to Soybean (Glycine max).</title>
        <authorList>
            <person name="Rogerio F."/>
            <person name="Boufleur T.R."/>
            <person name="Ciampi-Guillardi M."/>
            <person name="Sukno S.A."/>
            <person name="Thon M.R."/>
            <person name="Massola Junior N.S."/>
            <person name="Baroncelli R."/>
        </authorList>
    </citation>
    <scope>NUCLEOTIDE SEQUENCE</scope>
    <source>
        <strain evidence="9">LFN0074</strain>
    </source>
</reference>
<dbReference type="EMBL" id="WIGM01000166">
    <property type="protein sequence ID" value="KAF6836082.1"/>
    <property type="molecule type" value="Genomic_DNA"/>
</dbReference>
<dbReference type="InterPro" id="IPR052337">
    <property type="entry name" value="SAT4-like"/>
</dbReference>
<dbReference type="GO" id="GO:0016020">
    <property type="term" value="C:membrane"/>
    <property type="evidence" value="ECO:0007669"/>
    <property type="project" value="UniProtKB-SubCell"/>
</dbReference>
<dbReference type="PANTHER" id="PTHR33048">
    <property type="entry name" value="PTH11-LIKE INTEGRAL MEMBRANE PROTEIN (AFU_ORTHOLOGUE AFUA_5G11245)"/>
    <property type="match status" value="1"/>
</dbReference>
<comment type="similarity">
    <text evidence="5">Belongs to the SAT4 family.</text>
</comment>
<sequence>MQWTQEVPAGQVRTEVNPPSLKVPLLATAFTTMGVAAATVVLRLFTRFHVSRADLNVDDCLVVIALVFSIALIGIVFKRTSQLAPPRQHHRLRFIFTRDRTWTRIPHTCGIPFETYNIWNPLVRFQPLQIKPISFSKLSVLFLYLRLSPQVWFRRVVYTLVGIVVCYSVVYVLINIFGCKPIEAGWDTTIPSNEASCVDKLTTYLTLSIANIIMDVLILLLPLPVVVPLQMGKRQKFSLILPFGTGAFVCGVATKRTVDLPGLLSSPDYCWDAVTQFVWCFLEVNAGIVCASVPALKPFFMRYLPSIIASRMSSKGGGVSSTGKSGRSRDLNTVVAENIEGRRMQDEGYELSSHDGPRVPA</sequence>
<evidence type="ECO:0000256" key="5">
    <source>
        <dbReference type="ARBA" id="ARBA00038359"/>
    </source>
</evidence>
<evidence type="ECO:0000256" key="7">
    <source>
        <dbReference type="SAM" id="Phobius"/>
    </source>
</evidence>
<dbReference type="AlphaFoldDB" id="A0A8H6KR09"/>
<dbReference type="OrthoDB" id="444631at2759"/>
<keyword evidence="4 7" id="KW-0472">Membrane</keyword>
<feature type="transmembrane region" description="Helical" evidence="7">
    <location>
        <begin position="57"/>
        <end position="77"/>
    </location>
</feature>
<evidence type="ECO:0000313" key="9">
    <source>
        <dbReference type="EMBL" id="KAF6836082.1"/>
    </source>
</evidence>
<feature type="transmembrane region" description="Helical" evidence="7">
    <location>
        <begin position="25"/>
        <end position="45"/>
    </location>
</feature>
<gene>
    <name evidence="9" type="ORF">CMUS01_05552</name>
</gene>
<comment type="subcellular location">
    <subcellularLocation>
        <location evidence="1">Membrane</location>
        <topology evidence="1">Multi-pass membrane protein</topology>
    </subcellularLocation>
</comment>
<protein>
    <submittedName>
        <fullName evidence="9">Integral membrane protein</fullName>
    </submittedName>
</protein>
<evidence type="ECO:0000256" key="6">
    <source>
        <dbReference type="SAM" id="MobiDB-lite"/>
    </source>
</evidence>
<feature type="region of interest" description="Disordered" evidence="6">
    <location>
        <begin position="312"/>
        <end position="361"/>
    </location>
</feature>
<proteinExistence type="inferred from homology"/>
<evidence type="ECO:0000313" key="10">
    <source>
        <dbReference type="Proteomes" id="UP000639643"/>
    </source>
</evidence>
<feature type="compositionally biased region" description="Basic and acidic residues" evidence="6">
    <location>
        <begin position="339"/>
        <end position="361"/>
    </location>
</feature>
<accession>A0A8H6KR09</accession>
<comment type="caution">
    <text evidence="9">The sequence shown here is derived from an EMBL/GenBank/DDBJ whole genome shotgun (WGS) entry which is preliminary data.</text>
</comment>
<dbReference type="InterPro" id="IPR049326">
    <property type="entry name" value="Rhodopsin_dom_fungi"/>
</dbReference>
<name>A0A8H6KR09_9PEZI</name>
<keyword evidence="2 7" id="KW-0812">Transmembrane</keyword>
<feature type="transmembrane region" description="Helical" evidence="7">
    <location>
        <begin position="157"/>
        <end position="177"/>
    </location>
</feature>
<feature type="domain" description="Rhodopsin" evidence="8">
    <location>
        <begin position="42"/>
        <end position="301"/>
    </location>
</feature>
<evidence type="ECO:0000256" key="1">
    <source>
        <dbReference type="ARBA" id="ARBA00004141"/>
    </source>
</evidence>
<keyword evidence="10" id="KW-1185">Reference proteome</keyword>
<feature type="transmembrane region" description="Helical" evidence="7">
    <location>
        <begin position="237"/>
        <end position="254"/>
    </location>
</feature>
<evidence type="ECO:0000256" key="2">
    <source>
        <dbReference type="ARBA" id="ARBA00022692"/>
    </source>
</evidence>
<feature type="transmembrane region" description="Helical" evidence="7">
    <location>
        <begin position="204"/>
        <end position="225"/>
    </location>
</feature>
<dbReference type="PANTHER" id="PTHR33048:SF124">
    <property type="entry name" value="INTEGRAL MEMBRANE PROTEIN"/>
    <property type="match status" value="1"/>
</dbReference>
<organism evidence="9 10">
    <name type="scientific">Colletotrichum musicola</name>
    <dbReference type="NCBI Taxonomy" id="2175873"/>
    <lineage>
        <taxon>Eukaryota</taxon>
        <taxon>Fungi</taxon>
        <taxon>Dikarya</taxon>
        <taxon>Ascomycota</taxon>
        <taxon>Pezizomycotina</taxon>
        <taxon>Sordariomycetes</taxon>
        <taxon>Hypocreomycetidae</taxon>
        <taxon>Glomerellales</taxon>
        <taxon>Glomerellaceae</taxon>
        <taxon>Colletotrichum</taxon>
        <taxon>Colletotrichum orchidearum species complex</taxon>
    </lineage>
</organism>
<dbReference type="Pfam" id="PF20684">
    <property type="entry name" value="Fung_rhodopsin"/>
    <property type="match status" value="1"/>
</dbReference>
<evidence type="ECO:0000256" key="4">
    <source>
        <dbReference type="ARBA" id="ARBA00023136"/>
    </source>
</evidence>
<dbReference type="Proteomes" id="UP000639643">
    <property type="component" value="Unassembled WGS sequence"/>
</dbReference>
<evidence type="ECO:0000256" key="3">
    <source>
        <dbReference type="ARBA" id="ARBA00022989"/>
    </source>
</evidence>